<protein>
    <recommendedName>
        <fullName evidence="2">Regulatory protein zeste</fullName>
    </recommendedName>
</protein>
<reference evidence="7" key="1">
    <citation type="journal article" date="2023" name="Insect Mol. Biol.">
        <title>Genome sequencing provides insights into the evolution of gene families encoding plant cell wall-degrading enzymes in longhorned beetles.</title>
        <authorList>
            <person name="Shin N.R."/>
            <person name="Okamura Y."/>
            <person name="Kirsch R."/>
            <person name="Pauchet Y."/>
        </authorList>
    </citation>
    <scope>NUCLEOTIDE SEQUENCE</scope>
    <source>
        <strain evidence="7">RBIC_L_NR</strain>
    </source>
</reference>
<dbReference type="AlphaFoldDB" id="A0AAV8XFZ6"/>
<comment type="subunit">
    <text evidence="1">Self-associates forming complexes of several hundred monomers.</text>
</comment>
<sequence>MKNINEKAYTDKEKVVLLSLVEEYGVCIENKKTDGSSIQEKHEAWEKIASHYNVQPEVNIYRTSKQLNKLWDNLKQSYNN</sequence>
<dbReference type="InterPro" id="IPR028002">
    <property type="entry name" value="Myb_DNA-bind_5"/>
</dbReference>
<name>A0AAV8XFZ6_9CUCU</name>
<dbReference type="Pfam" id="PF13873">
    <property type="entry name" value="Myb_DNA-bind_5"/>
    <property type="match status" value="1"/>
</dbReference>
<comment type="caution">
    <text evidence="7">The sequence shown here is derived from an EMBL/GenBank/DDBJ whole genome shotgun (WGS) entry which is preliminary data.</text>
</comment>
<keyword evidence="3" id="KW-0805">Transcription regulation</keyword>
<dbReference type="Proteomes" id="UP001162156">
    <property type="component" value="Unassembled WGS sequence"/>
</dbReference>
<gene>
    <name evidence="7" type="ORF">NQ314_011819</name>
</gene>
<evidence type="ECO:0000313" key="8">
    <source>
        <dbReference type="Proteomes" id="UP001162156"/>
    </source>
</evidence>
<evidence type="ECO:0000313" key="7">
    <source>
        <dbReference type="EMBL" id="KAJ8937505.1"/>
    </source>
</evidence>
<evidence type="ECO:0000256" key="2">
    <source>
        <dbReference type="ARBA" id="ARBA00016807"/>
    </source>
</evidence>
<dbReference type="Gene3D" id="1.10.10.60">
    <property type="entry name" value="Homeodomain-like"/>
    <property type="match status" value="1"/>
</dbReference>
<evidence type="ECO:0000256" key="4">
    <source>
        <dbReference type="ARBA" id="ARBA00023163"/>
    </source>
</evidence>
<dbReference type="PROSITE" id="PS50090">
    <property type="entry name" value="MYB_LIKE"/>
    <property type="match status" value="1"/>
</dbReference>
<proteinExistence type="predicted"/>
<accession>A0AAV8XFZ6</accession>
<comment type="function">
    <text evidence="5">Involved in transvection phenomena (= synapsis-dependent gene expression), where the synaptic pairing of chromosomes carrying genes with which zeste interacts influences the expression of these genes. Zeste binds to DNA and stimulates transcription from a nearby promoter.</text>
</comment>
<keyword evidence="8" id="KW-1185">Reference proteome</keyword>
<evidence type="ECO:0000256" key="3">
    <source>
        <dbReference type="ARBA" id="ARBA00023015"/>
    </source>
</evidence>
<evidence type="ECO:0000259" key="6">
    <source>
        <dbReference type="PROSITE" id="PS50090"/>
    </source>
</evidence>
<feature type="domain" description="Myb-like" evidence="6">
    <location>
        <begin position="1"/>
        <end position="75"/>
    </location>
</feature>
<dbReference type="PANTHER" id="PTHR21411">
    <property type="entry name" value="APONTIC"/>
    <property type="match status" value="1"/>
</dbReference>
<organism evidence="7 8">
    <name type="scientific">Rhamnusium bicolor</name>
    <dbReference type="NCBI Taxonomy" id="1586634"/>
    <lineage>
        <taxon>Eukaryota</taxon>
        <taxon>Metazoa</taxon>
        <taxon>Ecdysozoa</taxon>
        <taxon>Arthropoda</taxon>
        <taxon>Hexapoda</taxon>
        <taxon>Insecta</taxon>
        <taxon>Pterygota</taxon>
        <taxon>Neoptera</taxon>
        <taxon>Endopterygota</taxon>
        <taxon>Coleoptera</taxon>
        <taxon>Polyphaga</taxon>
        <taxon>Cucujiformia</taxon>
        <taxon>Chrysomeloidea</taxon>
        <taxon>Cerambycidae</taxon>
        <taxon>Lepturinae</taxon>
        <taxon>Rhagiini</taxon>
        <taxon>Rhamnusium</taxon>
    </lineage>
</organism>
<evidence type="ECO:0000256" key="5">
    <source>
        <dbReference type="ARBA" id="ARBA00025466"/>
    </source>
</evidence>
<keyword evidence="4" id="KW-0804">Transcription</keyword>
<dbReference type="PANTHER" id="PTHR21411:SF0">
    <property type="entry name" value="REGULATORY PROTEIN ZESTE"/>
    <property type="match status" value="1"/>
</dbReference>
<evidence type="ECO:0000256" key="1">
    <source>
        <dbReference type="ARBA" id="ARBA00011764"/>
    </source>
</evidence>
<dbReference type="EMBL" id="JANEYF010003317">
    <property type="protein sequence ID" value="KAJ8937505.1"/>
    <property type="molecule type" value="Genomic_DNA"/>
</dbReference>
<dbReference type="InterPro" id="IPR001005">
    <property type="entry name" value="SANT/Myb"/>
</dbReference>